<dbReference type="HOGENOM" id="CLU_007337_2_0_1"/>
<organism evidence="1 2">
    <name type="scientific">Tulasnella calospora MUT 4182</name>
    <dbReference type="NCBI Taxonomy" id="1051891"/>
    <lineage>
        <taxon>Eukaryota</taxon>
        <taxon>Fungi</taxon>
        <taxon>Dikarya</taxon>
        <taxon>Basidiomycota</taxon>
        <taxon>Agaricomycotina</taxon>
        <taxon>Agaricomycetes</taxon>
        <taxon>Cantharellales</taxon>
        <taxon>Tulasnellaceae</taxon>
        <taxon>Tulasnella</taxon>
    </lineage>
</organism>
<dbReference type="STRING" id="1051891.A0A0C3Q2H6"/>
<reference evidence="1 2" key="1">
    <citation type="submission" date="2014-04" db="EMBL/GenBank/DDBJ databases">
        <authorList>
            <consortium name="DOE Joint Genome Institute"/>
            <person name="Kuo A."/>
            <person name="Girlanda M."/>
            <person name="Perotto S."/>
            <person name="Kohler A."/>
            <person name="Nagy L.G."/>
            <person name="Floudas D."/>
            <person name="Copeland A."/>
            <person name="Barry K.W."/>
            <person name="Cichocki N."/>
            <person name="Veneault-Fourrey C."/>
            <person name="LaButti K."/>
            <person name="Lindquist E.A."/>
            <person name="Lipzen A."/>
            <person name="Lundell T."/>
            <person name="Morin E."/>
            <person name="Murat C."/>
            <person name="Sun H."/>
            <person name="Tunlid A."/>
            <person name="Henrissat B."/>
            <person name="Grigoriev I.V."/>
            <person name="Hibbett D.S."/>
            <person name="Martin F."/>
            <person name="Nordberg H.P."/>
            <person name="Cantor M.N."/>
            <person name="Hua S.X."/>
        </authorList>
    </citation>
    <scope>NUCLEOTIDE SEQUENCE [LARGE SCALE GENOMIC DNA]</scope>
    <source>
        <strain evidence="1 2">MUT 4182</strain>
    </source>
</reference>
<gene>
    <name evidence="1" type="ORF">M407DRAFT_43969</name>
</gene>
<keyword evidence="2" id="KW-1185">Reference proteome</keyword>
<feature type="non-terminal residue" evidence="1">
    <location>
        <position position="185"/>
    </location>
</feature>
<accession>A0A0C3Q2H6</accession>
<name>A0A0C3Q2H6_9AGAM</name>
<evidence type="ECO:0000313" key="1">
    <source>
        <dbReference type="EMBL" id="KIO17006.1"/>
    </source>
</evidence>
<proteinExistence type="predicted"/>
<feature type="non-terminal residue" evidence="1">
    <location>
        <position position="1"/>
    </location>
</feature>
<reference evidence="2" key="2">
    <citation type="submission" date="2015-01" db="EMBL/GenBank/DDBJ databases">
        <title>Evolutionary Origins and Diversification of the Mycorrhizal Mutualists.</title>
        <authorList>
            <consortium name="DOE Joint Genome Institute"/>
            <consortium name="Mycorrhizal Genomics Consortium"/>
            <person name="Kohler A."/>
            <person name="Kuo A."/>
            <person name="Nagy L.G."/>
            <person name="Floudas D."/>
            <person name="Copeland A."/>
            <person name="Barry K.W."/>
            <person name="Cichocki N."/>
            <person name="Veneault-Fourrey C."/>
            <person name="LaButti K."/>
            <person name="Lindquist E.A."/>
            <person name="Lipzen A."/>
            <person name="Lundell T."/>
            <person name="Morin E."/>
            <person name="Murat C."/>
            <person name="Riley R."/>
            <person name="Ohm R."/>
            <person name="Sun H."/>
            <person name="Tunlid A."/>
            <person name="Henrissat B."/>
            <person name="Grigoriev I.V."/>
            <person name="Hibbett D.S."/>
            <person name="Martin F."/>
        </authorList>
    </citation>
    <scope>NUCLEOTIDE SEQUENCE [LARGE SCALE GENOMIC DNA]</scope>
    <source>
        <strain evidence="2">MUT 4182</strain>
    </source>
</reference>
<sequence>TDSTAWISIKTFKLQMEVNLGANAYQKFRATFDDLNLPSLGTLRQEMYELCGLEPKLYDCRKNSCMCFVGPYANLTACRYCQHKRFNSDGRPFNQFHYVPLIPQIKALYAGSVSATAMRYRSIHELDNFLDPDHRITDIYDSSLYRELRVSQIAANGHTLPNMYFEDPRDVLLTGLTDGFQLFRR</sequence>
<dbReference type="OrthoDB" id="3257409at2759"/>
<evidence type="ECO:0000313" key="2">
    <source>
        <dbReference type="Proteomes" id="UP000054248"/>
    </source>
</evidence>
<dbReference type="EMBL" id="KN823445">
    <property type="protein sequence ID" value="KIO17006.1"/>
    <property type="molecule type" value="Genomic_DNA"/>
</dbReference>
<dbReference type="Proteomes" id="UP000054248">
    <property type="component" value="Unassembled WGS sequence"/>
</dbReference>
<protein>
    <submittedName>
        <fullName evidence="1">Uncharacterized protein</fullName>
    </submittedName>
</protein>
<dbReference type="AlphaFoldDB" id="A0A0C3Q2H6"/>